<keyword evidence="3" id="KW-1185">Reference proteome</keyword>
<organism evidence="2 3">
    <name type="scientific">Cytobacillus kochii</name>
    <dbReference type="NCBI Taxonomy" id="859143"/>
    <lineage>
        <taxon>Bacteria</taxon>
        <taxon>Bacillati</taxon>
        <taxon>Bacillota</taxon>
        <taxon>Bacilli</taxon>
        <taxon>Bacillales</taxon>
        <taxon>Bacillaceae</taxon>
        <taxon>Cytobacillus</taxon>
    </lineage>
</organism>
<dbReference type="AlphaFoldDB" id="A0A248TI16"/>
<reference evidence="2 3" key="1">
    <citation type="submission" date="2017-08" db="EMBL/GenBank/DDBJ databases">
        <title>Complete Genome Sequence of Bacillus kochii Oregon-R-modENCODE STRAIN BDGP4, isolated from Drosophila melanogaster gut.</title>
        <authorList>
            <person name="Wan K.H."/>
            <person name="Yu C."/>
            <person name="Park S."/>
            <person name="Hammonds A.S."/>
            <person name="Booth B.W."/>
            <person name="Celniker S.E."/>
        </authorList>
    </citation>
    <scope>NUCLEOTIDE SEQUENCE [LARGE SCALE GENOMIC DNA]</scope>
    <source>
        <strain evidence="2 3">BDGP4</strain>
    </source>
</reference>
<dbReference type="RefSeq" id="WP_095371412.1">
    <property type="nucleotide sequence ID" value="NZ_CP022983.1"/>
</dbReference>
<dbReference type="Pfam" id="PF00190">
    <property type="entry name" value="Cupin_1"/>
    <property type="match status" value="1"/>
</dbReference>
<dbReference type="SUPFAM" id="SSF51182">
    <property type="entry name" value="RmlC-like cupins"/>
    <property type="match status" value="1"/>
</dbReference>
<dbReference type="EMBL" id="CP022983">
    <property type="protein sequence ID" value="ASV67843.1"/>
    <property type="molecule type" value="Genomic_DNA"/>
</dbReference>
<accession>A0A248TI16</accession>
<sequence>MKQFDVEGVGRVFCNDENITLLIVSLEKGEVTPIQCHLNASSLLYCVQGRIEVSFVLPDVHQIKLFTISPNQVVNIPKGCWHLIQAKKDSQWLNAFDCPLPQTIFASQVQELNEPRILTSKALRQHTVMAIESEPYYYHHGNLSFPKK</sequence>
<dbReference type="KEGG" id="bko:CKF48_11300"/>
<evidence type="ECO:0000313" key="2">
    <source>
        <dbReference type="EMBL" id="ASV67843.1"/>
    </source>
</evidence>
<gene>
    <name evidence="2" type="ORF">CKF48_11300</name>
</gene>
<feature type="domain" description="Cupin type-1" evidence="1">
    <location>
        <begin position="15"/>
        <end position="104"/>
    </location>
</feature>
<dbReference type="InterPro" id="IPR006045">
    <property type="entry name" value="Cupin_1"/>
</dbReference>
<protein>
    <recommendedName>
        <fullName evidence="1">Cupin type-1 domain-containing protein</fullName>
    </recommendedName>
</protein>
<dbReference type="InterPro" id="IPR014710">
    <property type="entry name" value="RmlC-like_jellyroll"/>
</dbReference>
<dbReference type="InterPro" id="IPR011051">
    <property type="entry name" value="RmlC_Cupin_sf"/>
</dbReference>
<dbReference type="Gene3D" id="2.60.120.10">
    <property type="entry name" value="Jelly Rolls"/>
    <property type="match status" value="1"/>
</dbReference>
<dbReference type="OrthoDB" id="2739624at2"/>
<name>A0A248TI16_9BACI</name>
<evidence type="ECO:0000259" key="1">
    <source>
        <dbReference type="Pfam" id="PF00190"/>
    </source>
</evidence>
<evidence type="ECO:0000313" key="3">
    <source>
        <dbReference type="Proteomes" id="UP000215137"/>
    </source>
</evidence>
<proteinExistence type="predicted"/>
<dbReference type="Proteomes" id="UP000215137">
    <property type="component" value="Chromosome"/>
</dbReference>